<feature type="domain" description="Aminoglycoside phosphotransferase" evidence="2">
    <location>
        <begin position="25"/>
        <end position="232"/>
    </location>
</feature>
<dbReference type="GO" id="GO:0016301">
    <property type="term" value="F:kinase activity"/>
    <property type="evidence" value="ECO:0007669"/>
    <property type="project" value="UniProtKB-KW"/>
</dbReference>
<organism evidence="3 4">
    <name type="scientific">Micromonospora polyrhachis</name>
    <dbReference type="NCBI Taxonomy" id="1282883"/>
    <lineage>
        <taxon>Bacteria</taxon>
        <taxon>Bacillati</taxon>
        <taxon>Actinomycetota</taxon>
        <taxon>Actinomycetes</taxon>
        <taxon>Micromonosporales</taxon>
        <taxon>Micromonosporaceae</taxon>
        <taxon>Micromonospora</taxon>
    </lineage>
</organism>
<name>A0A7W7SMZ1_9ACTN</name>
<keyword evidence="3" id="KW-0418">Kinase</keyword>
<proteinExistence type="predicted"/>
<sequence>MTSRPALLHAARRLLGAFTVATWHDGHNNTMLLRAHTDGGDVIVKIHRDRQRHDREVHAYRAWVPALGDRAPQLIAVNDELLAIAITSMPGRPVAELTLSQADEQNTFAQAGAILRDLHAAAPTVYNPRFCQYLAERGTYWLQRVPTPIDPTHLAELSHKLDTLAQLDLAILTPCHLDFMPRNLIRDEQGTVRVIDFEHARHDLPTRDLVRMATRIWHDRPDLRQAFTGTYGLLTELDEIVIDSCAVIDAASLAATSAATGVAPVHHRYSATGSTPLSQGIPRQTGR</sequence>
<dbReference type="Pfam" id="PF01636">
    <property type="entry name" value="APH"/>
    <property type="match status" value="1"/>
</dbReference>
<dbReference type="Proteomes" id="UP000578819">
    <property type="component" value="Unassembled WGS sequence"/>
</dbReference>
<evidence type="ECO:0000259" key="2">
    <source>
        <dbReference type="Pfam" id="PF01636"/>
    </source>
</evidence>
<evidence type="ECO:0000256" key="1">
    <source>
        <dbReference type="SAM" id="MobiDB-lite"/>
    </source>
</evidence>
<dbReference type="AlphaFoldDB" id="A0A7W7SMZ1"/>
<feature type="compositionally biased region" description="Polar residues" evidence="1">
    <location>
        <begin position="271"/>
        <end position="287"/>
    </location>
</feature>
<dbReference type="EMBL" id="JACHJW010000001">
    <property type="protein sequence ID" value="MBB4957745.1"/>
    <property type="molecule type" value="Genomic_DNA"/>
</dbReference>
<feature type="region of interest" description="Disordered" evidence="1">
    <location>
        <begin position="268"/>
        <end position="287"/>
    </location>
</feature>
<dbReference type="InterPro" id="IPR011009">
    <property type="entry name" value="Kinase-like_dom_sf"/>
</dbReference>
<gene>
    <name evidence="3" type="ORF">FHR38_001478</name>
</gene>
<evidence type="ECO:0000313" key="3">
    <source>
        <dbReference type="EMBL" id="MBB4957745.1"/>
    </source>
</evidence>
<dbReference type="RefSeq" id="WP_184533945.1">
    <property type="nucleotide sequence ID" value="NZ_JACHJW010000001.1"/>
</dbReference>
<accession>A0A7W7SMZ1</accession>
<comment type="caution">
    <text evidence="3">The sequence shown here is derived from an EMBL/GenBank/DDBJ whole genome shotgun (WGS) entry which is preliminary data.</text>
</comment>
<dbReference type="InterPro" id="IPR002575">
    <property type="entry name" value="Aminoglycoside_PTrfase"/>
</dbReference>
<protein>
    <submittedName>
        <fullName evidence="3">Ser/Thr protein kinase RdoA (MazF antagonist)</fullName>
    </submittedName>
</protein>
<keyword evidence="4" id="KW-1185">Reference proteome</keyword>
<evidence type="ECO:0000313" key="4">
    <source>
        <dbReference type="Proteomes" id="UP000578819"/>
    </source>
</evidence>
<reference evidence="3 4" key="1">
    <citation type="submission" date="2020-08" db="EMBL/GenBank/DDBJ databases">
        <title>Sequencing the genomes of 1000 actinobacteria strains.</title>
        <authorList>
            <person name="Klenk H.-P."/>
        </authorList>
    </citation>
    <scope>NUCLEOTIDE SEQUENCE [LARGE SCALE GENOMIC DNA]</scope>
    <source>
        <strain evidence="3 4">DSM 45886</strain>
    </source>
</reference>
<dbReference type="SUPFAM" id="SSF56112">
    <property type="entry name" value="Protein kinase-like (PK-like)"/>
    <property type="match status" value="1"/>
</dbReference>
<keyword evidence="3" id="KW-0808">Transferase</keyword>
<dbReference type="Gene3D" id="3.90.1200.10">
    <property type="match status" value="1"/>
</dbReference>